<gene>
    <name evidence="1" type="ORF">ACFOE0_03295</name>
</gene>
<dbReference type="NCBIfam" id="NF012211">
    <property type="entry name" value="tand_rpt_95"/>
    <property type="match status" value="1"/>
</dbReference>
<dbReference type="InterPro" id="IPR009091">
    <property type="entry name" value="RCC1/BLIP-II"/>
</dbReference>
<evidence type="ECO:0000313" key="2">
    <source>
        <dbReference type="Proteomes" id="UP001595621"/>
    </source>
</evidence>
<accession>A0ABV7G6R3</accession>
<dbReference type="Gene3D" id="2.60.40.2810">
    <property type="match status" value="3"/>
</dbReference>
<organism evidence="1 2">
    <name type="scientific">Shewanella submarina</name>
    <dbReference type="NCBI Taxonomy" id="2016376"/>
    <lineage>
        <taxon>Bacteria</taxon>
        <taxon>Pseudomonadati</taxon>
        <taxon>Pseudomonadota</taxon>
        <taxon>Gammaproteobacteria</taxon>
        <taxon>Alteromonadales</taxon>
        <taxon>Shewanellaceae</taxon>
        <taxon>Shewanella</taxon>
    </lineage>
</organism>
<proteinExistence type="predicted"/>
<protein>
    <submittedName>
        <fullName evidence="1">Ig-like domain-containing protein</fullName>
    </submittedName>
</protein>
<dbReference type="PROSITE" id="PS51257">
    <property type="entry name" value="PROKAR_LIPOPROTEIN"/>
    <property type="match status" value="1"/>
</dbReference>
<dbReference type="Proteomes" id="UP001595621">
    <property type="component" value="Unassembled WGS sequence"/>
</dbReference>
<evidence type="ECO:0000313" key="1">
    <source>
        <dbReference type="EMBL" id="MFC3137208.1"/>
    </source>
</evidence>
<dbReference type="PANTHER" id="PTHR45982">
    <property type="entry name" value="REGULATOR OF CHROMOSOME CONDENSATION"/>
    <property type="match status" value="1"/>
</dbReference>
<dbReference type="RefSeq" id="WP_248935471.1">
    <property type="nucleotide sequence ID" value="NZ_JAKILF010000002.1"/>
</dbReference>
<dbReference type="SUPFAM" id="SSF50985">
    <property type="entry name" value="RCC1/BLIP-II"/>
    <property type="match status" value="2"/>
</dbReference>
<dbReference type="EMBL" id="JBHRTD010000006">
    <property type="protein sequence ID" value="MFC3137208.1"/>
    <property type="molecule type" value="Genomic_DNA"/>
</dbReference>
<comment type="caution">
    <text evidence="1">The sequence shown here is derived from an EMBL/GenBank/DDBJ whole genome shotgun (WGS) entry which is preliminary data.</text>
</comment>
<dbReference type="Pfam" id="PF17963">
    <property type="entry name" value="Big_9"/>
    <property type="match status" value="5"/>
</dbReference>
<name>A0ABV7G6R3_9GAMM</name>
<keyword evidence="2" id="KW-1185">Reference proteome</keyword>
<dbReference type="Gene3D" id="2.130.10.30">
    <property type="entry name" value="Regulator of chromosome condensation 1/beta-lactamase-inhibitor protein II"/>
    <property type="match status" value="3"/>
</dbReference>
<reference evidence="2" key="1">
    <citation type="journal article" date="2019" name="Int. J. Syst. Evol. Microbiol.">
        <title>The Global Catalogue of Microorganisms (GCM) 10K type strain sequencing project: providing services to taxonomists for standard genome sequencing and annotation.</title>
        <authorList>
            <consortium name="The Broad Institute Genomics Platform"/>
            <consortium name="The Broad Institute Genome Sequencing Center for Infectious Disease"/>
            <person name="Wu L."/>
            <person name="Ma J."/>
        </authorList>
    </citation>
    <scope>NUCLEOTIDE SEQUENCE [LARGE SCALE GENOMIC DNA]</scope>
    <source>
        <strain evidence="2">KCTC 52277</strain>
    </source>
</reference>
<dbReference type="PANTHER" id="PTHR45982:SF1">
    <property type="entry name" value="REGULATOR OF CHROMOSOME CONDENSATION"/>
    <property type="match status" value="1"/>
</dbReference>
<sequence>MMQLRQVLILSCALVLSACERESAVYINVQTEAAPSAIEAAPPRIEVLIAQMQPGRSQTLDLSPQITTDSDWQITELSTVEGPVSASLISATQISVSADAIGLGEVSYKVESNGETYQGYFAVIVSTWQNNPPTALNIELSSEGTQVVEVDISDYISDPDGDPLSVVSLLQSAQRLSLIDGVLSYDPGGSDSDYVAVYILGDGMGGWSVGLILVNLDKNAAPGDSLSAPPLIKDIYVGQTLIVDLNEQVSAEELWVLMEADSLSGAIHLEVLEENKIKITALEEGIAKVDYLLRSTDSGSEASSIVVLAISEVDNQPPYANGVSAETNSETSITMTLEGAYGDPDGDPVSVTSLLQTGDRFSLNGNQVEYSPNGFVGVDSATYLVTDEWGAIAAGLIVVQVSEAVIEPDNNPPAATDLSITTDSDTPLTIDLLSLGIISDSDGDPMTLAVYGGDARVTVNGLMLTYSPNGYVGADEFVYQVSDGRGGSALGHIGVTISDSTPVNQAPVASTTSKSFTLQQIAASPNQTIDFSSVVTDADGDGLAITQVYGSLANVSISGALELTYTASATVPEDSFSYVVSDGKGGFAKGTVNVSIDNQAPVAQPITMAIDPYAGGSLSIDLSLYTSDADGDSLTLSELGSATAPATISSTGLQLEYTPNGLTGTDSISYSVTDGLDTASNVIQITSSSQAVLTANNITLGSYAMDAGMQSIDVSPFVSNSAGRNISLSRVYGAGLGTSVLSASDLVFNYTPDDISHGSDSFFYEVTDGEGNLASAAVSLTISAPAEPAVTSLSLDYSGPVASGLSCTDCDHPARTEYQFEVNSVPVAGSGAEYALVGDDKDHGVGVRVTVKNRYCNADGTGVNGGNACKTASALAVIQPVYIDEVIANDYAMTALRTDGFARAWGLTDYGGDSSAVQSELINVGAVTTSHKAFAALKSDDSLVVWGNADYGGDASSVQAQLNSVIAVYATDWAFAAVKADGSVVTWGDTAKGGDSSGVQAQLTNVSRVFSTNTAFAALKQDGTVICWGETGSGASCSGIAASLVNVAEIYNNDSAFAALKTDGTVVAWGNATNGGDASAVQAELTNITRIFPNRNAFAALKSDGSVVTWGALATGGSSASVQAELTNVKTIASNYYSYAALKQDGSVVTWGSSILGGDSSSVQADLTNVEQVFASSFAYAALKSDKTLVTWGNASGGGDSSAVQADLVGVKFVSGGEMAFAAVLESGDVVTWGVSHMGGDSSAVQSQFNGVTHIWHTYFAYVARNQDGSLVTWGAETHGGDSSALQDDFTHQTQLFLDLDL</sequence>
<dbReference type="InterPro" id="IPR051553">
    <property type="entry name" value="Ran_GTPase-activating"/>
</dbReference>